<dbReference type="RefSeq" id="XP_026293412.2">
    <property type="nucleotide sequence ID" value="XM_026437627.2"/>
</dbReference>
<dbReference type="AlphaFoldDB" id="A0A6J1TKY5"/>
<reference evidence="2" key="1">
    <citation type="submission" date="2025-08" db="UniProtKB">
        <authorList>
            <consortium name="RefSeq"/>
        </authorList>
    </citation>
    <scope>IDENTIFICATION</scope>
    <source>
        <tissue evidence="2">Whole organism</tissue>
    </source>
</reference>
<dbReference type="GeneID" id="113217633"/>
<protein>
    <submittedName>
        <fullName evidence="2">Uncharacterized protein LOC113217633</fullName>
    </submittedName>
</protein>
<gene>
    <name evidence="2" type="primary">LOC113217633</name>
</gene>
<sequence>MVDKSRGTGVFTGNCQNPEQTLMRCCSHRRGDTSTILQCRVKQKRKLNLQSINTKEKKLCLDLEPTSNETFYALVPDIMKNNRGEPIVSVISGYGALGQTEDKST</sequence>
<name>A0A6J1TKY5_FRAOC</name>
<accession>A0A6J1TKY5</accession>
<proteinExistence type="predicted"/>
<dbReference type="KEGG" id="foc:113217633"/>
<dbReference type="Proteomes" id="UP000504606">
    <property type="component" value="Unplaced"/>
</dbReference>
<organism evidence="1 2">
    <name type="scientific">Frankliniella occidentalis</name>
    <name type="common">Western flower thrips</name>
    <name type="synonym">Euthrips occidentalis</name>
    <dbReference type="NCBI Taxonomy" id="133901"/>
    <lineage>
        <taxon>Eukaryota</taxon>
        <taxon>Metazoa</taxon>
        <taxon>Ecdysozoa</taxon>
        <taxon>Arthropoda</taxon>
        <taxon>Hexapoda</taxon>
        <taxon>Insecta</taxon>
        <taxon>Pterygota</taxon>
        <taxon>Neoptera</taxon>
        <taxon>Paraneoptera</taxon>
        <taxon>Thysanoptera</taxon>
        <taxon>Terebrantia</taxon>
        <taxon>Thripoidea</taxon>
        <taxon>Thripidae</taxon>
        <taxon>Frankliniella</taxon>
    </lineage>
</organism>
<evidence type="ECO:0000313" key="2">
    <source>
        <dbReference type="RefSeq" id="XP_026293412.2"/>
    </source>
</evidence>
<evidence type="ECO:0000313" key="1">
    <source>
        <dbReference type="Proteomes" id="UP000504606"/>
    </source>
</evidence>
<keyword evidence="1" id="KW-1185">Reference proteome</keyword>